<dbReference type="Proteomes" id="UP000054698">
    <property type="component" value="Unassembled WGS sequence"/>
</dbReference>
<evidence type="ECO:0000313" key="2">
    <source>
        <dbReference type="EMBL" id="KTD00076.1"/>
    </source>
</evidence>
<dbReference type="RefSeq" id="WP_058445050.1">
    <property type="nucleotide sequence ID" value="NZ_CAAAHT010000041.1"/>
</dbReference>
<dbReference type="OrthoDB" id="5646500at2"/>
<evidence type="ECO:0000313" key="3">
    <source>
        <dbReference type="EMBL" id="SPX62772.1"/>
    </source>
</evidence>
<sequence length="409" mass="46632">MPKFLVKTSSFVLIDLQRGKRYVGAPLVHRIQAPQKGNTCGLYAFNPLRFRFGNQYPTTNRDRNIELVFSMYRCGLNKIDSNEPICKLLLEEIRDFLASDLKKITMDEVKNYLLELEKNLAAFKKFSSDTVETQKQIQQYKEICQEFIDNDYGYDDFEEFLTQKANIDLIKLAQKTIASLSFITAFEPQEVLNNYVNESIKSVVNSRDNYGSMLRLNLDNPEFLAPIYHQAVLNLAASCFQLEGSDWDPTKPIEALMETLEEFGPQVIYTEPCVLFDSANCKLEVESDTYKIYSAGKSMDEKEGCHSLLIVGAENCDGGPFVYLSDPNVPAPLKGPSPLYKIPYSELLMKIHNIYGVSLQEDADKIKGPFSFQAKKGNFDRLYDFVNGHQPYQPLDNPNKTRAMRPSII</sequence>
<dbReference type="Proteomes" id="UP000251942">
    <property type="component" value="Unassembled WGS sequence"/>
</dbReference>
<feature type="region of interest" description="Disordered" evidence="1">
    <location>
        <begin position="390"/>
        <end position="409"/>
    </location>
</feature>
<reference evidence="2 4" key="1">
    <citation type="submission" date="2015-11" db="EMBL/GenBank/DDBJ databases">
        <title>Genomic analysis of 38 Legionella species identifies large and diverse effector repertoires.</title>
        <authorList>
            <person name="Burstein D."/>
            <person name="Amaro F."/>
            <person name="Zusman T."/>
            <person name="Lifshitz Z."/>
            <person name="Cohen O."/>
            <person name="Gilbert J.A."/>
            <person name="Pupko T."/>
            <person name="Shuman H.A."/>
            <person name="Segal G."/>
        </authorList>
    </citation>
    <scope>NUCLEOTIDE SEQUENCE [LARGE SCALE GENOMIC DNA]</scope>
    <source>
        <strain evidence="2 4">WO-44C</strain>
    </source>
</reference>
<protein>
    <submittedName>
        <fullName evidence="2">Uncharacterized protein</fullName>
    </submittedName>
</protein>
<evidence type="ECO:0000313" key="4">
    <source>
        <dbReference type="Proteomes" id="UP000054698"/>
    </source>
</evidence>
<reference evidence="3 5" key="2">
    <citation type="submission" date="2018-06" db="EMBL/GenBank/DDBJ databases">
        <authorList>
            <consortium name="Pathogen Informatics"/>
            <person name="Doyle S."/>
        </authorList>
    </citation>
    <scope>NUCLEOTIDE SEQUENCE [LARGE SCALE GENOMIC DNA]</scope>
    <source>
        <strain evidence="3 5">NCTC12022</strain>
    </source>
</reference>
<proteinExistence type="predicted"/>
<accession>A0A0W0TXF1</accession>
<gene>
    <name evidence="2" type="ORF">Lfee_1283</name>
    <name evidence="3" type="ORF">NCTC12022_03538</name>
</gene>
<dbReference type="PATRIC" id="fig|453.4.peg.1395"/>
<evidence type="ECO:0000313" key="5">
    <source>
        <dbReference type="Proteomes" id="UP000251942"/>
    </source>
</evidence>
<evidence type="ECO:0000256" key="1">
    <source>
        <dbReference type="SAM" id="MobiDB-lite"/>
    </source>
</evidence>
<dbReference type="EMBL" id="LNYB01000046">
    <property type="protein sequence ID" value="KTD00076.1"/>
    <property type="molecule type" value="Genomic_DNA"/>
</dbReference>
<dbReference type="AlphaFoldDB" id="A0A0W0TXF1"/>
<name>A0A0W0TXF1_9GAMM</name>
<dbReference type="EMBL" id="UASS01000040">
    <property type="protein sequence ID" value="SPX62772.1"/>
    <property type="molecule type" value="Genomic_DNA"/>
</dbReference>
<keyword evidence="4" id="KW-1185">Reference proteome</keyword>
<organism evidence="2 4">
    <name type="scientific">Legionella feeleii</name>
    <dbReference type="NCBI Taxonomy" id="453"/>
    <lineage>
        <taxon>Bacteria</taxon>
        <taxon>Pseudomonadati</taxon>
        <taxon>Pseudomonadota</taxon>
        <taxon>Gammaproteobacteria</taxon>
        <taxon>Legionellales</taxon>
        <taxon>Legionellaceae</taxon>
        <taxon>Legionella</taxon>
    </lineage>
</organism>